<dbReference type="InterPro" id="IPR004540">
    <property type="entry name" value="Transl_elong_EFG/EF2"/>
</dbReference>
<accession>A0A562J5C3</accession>
<dbReference type="Pfam" id="PF00679">
    <property type="entry name" value="EFG_C"/>
    <property type="match status" value="1"/>
</dbReference>
<dbReference type="CDD" id="cd16262">
    <property type="entry name" value="EFG_III"/>
    <property type="match status" value="1"/>
</dbReference>
<dbReference type="NCBIfam" id="TIGR00231">
    <property type="entry name" value="small_GTP"/>
    <property type="match status" value="1"/>
</dbReference>
<dbReference type="CDD" id="cd01434">
    <property type="entry name" value="EFG_mtEFG1_IV"/>
    <property type="match status" value="1"/>
</dbReference>
<dbReference type="InterPro" id="IPR005225">
    <property type="entry name" value="Small_GTP-bd"/>
</dbReference>
<dbReference type="InterPro" id="IPR009022">
    <property type="entry name" value="EFG_III"/>
</dbReference>
<comment type="caution">
    <text evidence="7">The sequence shown here is derived from an EMBL/GenBank/DDBJ whole genome shotgun (WGS) entry which is preliminary data.</text>
</comment>
<dbReference type="Gene3D" id="3.30.70.870">
    <property type="entry name" value="Elongation Factor G (Translational Gtpase), domain 3"/>
    <property type="match status" value="1"/>
</dbReference>
<dbReference type="Gene3D" id="3.30.70.240">
    <property type="match status" value="1"/>
</dbReference>
<evidence type="ECO:0000256" key="2">
    <source>
        <dbReference type="ARBA" id="ARBA00017872"/>
    </source>
</evidence>
<keyword evidence="7" id="KW-0251">Elongation factor</keyword>
<name>A0A562J5C3_9FIRM</name>
<dbReference type="InterPro" id="IPR000795">
    <property type="entry name" value="T_Tr_GTP-bd_dom"/>
</dbReference>
<dbReference type="Proteomes" id="UP000315343">
    <property type="component" value="Unassembled WGS sequence"/>
</dbReference>
<dbReference type="FunFam" id="3.30.70.240:FF:000001">
    <property type="entry name" value="Elongation factor G"/>
    <property type="match status" value="1"/>
</dbReference>
<dbReference type="InterPro" id="IPR000640">
    <property type="entry name" value="EFG_V-like"/>
</dbReference>
<proteinExistence type="inferred from homology"/>
<evidence type="ECO:0000256" key="5">
    <source>
        <dbReference type="NCBIfam" id="TIGR00484"/>
    </source>
</evidence>
<evidence type="ECO:0000313" key="8">
    <source>
        <dbReference type="Proteomes" id="UP000315343"/>
    </source>
</evidence>
<dbReference type="NCBIfam" id="NF009381">
    <property type="entry name" value="PRK12740.1-5"/>
    <property type="match status" value="1"/>
</dbReference>
<dbReference type="NCBIfam" id="NF009379">
    <property type="entry name" value="PRK12740.1-3"/>
    <property type="match status" value="1"/>
</dbReference>
<dbReference type="InterPro" id="IPR053905">
    <property type="entry name" value="EF-G-like_DII"/>
</dbReference>
<reference evidence="7 8" key="1">
    <citation type="submission" date="2019-07" db="EMBL/GenBank/DDBJ databases">
        <title>Genomic Encyclopedia of Type Strains, Phase I: the one thousand microbial genomes (KMG-I) project.</title>
        <authorList>
            <person name="Kyrpides N."/>
        </authorList>
    </citation>
    <scope>NUCLEOTIDE SEQUENCE [LARGE SCALE GENOMIC DNA]</scope>
    <source>
        <strain evidence="7 8">DSM 13558</strain>
    </source>
</reference>
<dbReference type="Gene3D" id="3.40.50.300">
    <property type="entry name" value="P-loop containing nucleotide triphosphate hydrolases"/>
    <property type="match status" value="1"/>
</dbReference>
<evidence type="ECO:0000313" key="7">
    <source>
        <dbReference type="EMBL" id="TWH78366.1"/>
    </source>
</evidence>
<dbReference type="CDD" id="cd04170">
    <property type="entry name" value="EF-G_bact"/>
    <property type="match status" value="1"/>
</dbReference>
<dbReference type="PANTHER" id="PTHR43261:SF6">
    <property type="entry name" value="ELONGATION FACTOR G-LIKE PROTEIN"/>
    <property type="match status" value="1"/>
</dbReference>
<dbReference type="GO" id="GO:0005525">
    <property type="term" value="F:GTP binding"/>
    <property type="evidence" value="ECO:0007669"/>
    <property type="project" value="UniProtKB-UniRule"/>
</dbReference>
<gene>
    <name evidence="7" type="ORF">LY60_02823</name>
</gene>
<protein>
    <recommendedName>
        <fullName evidence="2 5">Elongation factor G</fullName>
    </recommendedName>
</protein>
<dbReference type="SUPFAM" id="SSF54980">
    <property type="entry name" value="EF-G C-terminal domain-like"/>
    <property type="match status" value="2"/>
</dbReference>
<dbReference type="GO" id="GO:0003746">
    <property type="term" value="F:translation elongation factor activity"/>
    <property type="evidence" value="ECO:0007669"/>
    <property type="project" value="UniProtKB-UniRule"/>
</dbReference>
<sequence>MKTYSTDKIRNVALIGHSNCGKTTLTESLLYFTNVTNRMGRVEDGNTVSDFDKEEKDRQVSIGTSIIPIEYDNTKINFLDTPGYFDFVGEVYGALRVASSAVLVVDASSGIEVGTEKAWKYAEQRNMPRIIVLNKMDKENVKFDEVLDSLRETFGKKVAPFTIPLGKGENHDGYMDILNRQCYIGPEPVDTLPDTAEKAERVRALLMESVAETDEELLDKFFNGEEFTDEEIHTGLKKAVLSGELVPVILGSAIKGLGARLLLRTIIEYLPSAQDLAEVKGMNGSKEETRNVDIKSPLSALVFKTIVDPFVGKISLFKVMSGSIKKDMDIYNADSGETERIGSIFCLRGKDQVEASEIAAGDIGATSKLQYFKTGDTISIKTNPIVYEGIDFPKPCYFMAVSAKSKDNDEKVGTGLHKLNEEDPTFTIERNVETKEQILGGQGNIQLEVIANKLKNNFKAEVNLTPPKVAYRETIRGKSDVQGKHKKQSGGAGQYGDVRVRFEPSQTEFEFVDEVFGGAVPRNFIPAVEKGLHECMDKGVLAGCKVVGVKATLYDGSYHDVDSNEMSFKLAASLAFKKGMAEAKPVLLEPIAKVEISIPDEYLGDIMGDMNKRRGKILGMEQQDDGTQHVMAEAPMAEMYTYAIDLKSMTQARGSFEMEFLRYDEMPFMMAEKVISDYKAKNEN</sequence>
<feature type="domain" description="Tr-type G" evidence="6">
    <location>
        <begin position="7"/>
        <end position="274"/>
    </location>
</feature>
<dbReference type="SMART" id="SM00889">
    <property type="entry name" value="EFG_IV"/>
    <property type="match status" value="1"/>
</dbReference>
<dbReference type="SUPFAM" id="SSF50447">
    <property type="entry name" value="Translation proteins"/>
    <property type="match status" value="1"/>
</dbReference>
<dbReference type="GO" id="GO:0003924">
    <property type="term" value="F:GTPase activity"/>
    <property type="evidence" value="ECO:0007669"/>
    <property type="project" value="InterPro"/>
</dbReference>
<dbReference type="Gene3D" id="2.40.30.10">
    <property type="entry name" value="Translation factors"/>
    <property type="match status" value="1"/>
</dbReference>
<dbReference type="SUPFAM" id="SSF54211">
    <property type="entry name" value="Ribosomal protein S5 domain 2-like"/>
    <property type="match status" value="1"/>
</dbReference>
<dbReference type="CDD" id="cd03713">
    <property type="entry name" value="EFG_mtEFG_C"/>
    <property type="match status" value="1"/>
</dbReference>
<keyword evidence="3" id="KW-0547">Nucleotide-binding</keyword>
<keyword evidence="4" id="KW-0342">GTP-binding</keyword>
<dbReference type="InterPro" id="IPR035647">
    <property type="entry name" value="EFG_III/V"/>
</dbReference>
<dbReference type="Pfam" id="PF22042">
    <property type="entry name" value="EF-G_D2"/>
    <property type="match status" value="1"/>
</dbReference>
<dbReference type="RefSeq" id="WP_145084989.1">
    <property type="nucleotide sequence ID" value="NZ_VLKH01000009.1"/>
</dbReference>
<dbReference type="InterPro" id="IPR020568">
    <property type="entry name" value="Ribosomal_Su5_D2-typ_SF"/>
</dbReference>
<dbReference type="AlphaFoldDB" id="A0A562J5C3"/>
<comment type="similarity">
    <text evidence="1">Belongs to the TRAFAC class translation factor GTPase superfamily. Classic translation factor GTPase family. EF-G/EF-2 subfamily.</text>
</comment>
<dbReference type="Pfam" id="PF03764">
    <property type="entry name" value="EFG_IV"/>
    <property type="match status" value="1"/>
</dbReference>
<dbReference type="NCBIfam" id="TIGR00484">
    <property type="entry name" value="EF-G"/>
    <property type="match status" value="1"/>
</dbReference>
<keyword evidence="8" id="KW-1185">Reference proteome</keyword>
<evidence type="ECO:0000256" key="4">
    <source>
        <dbReference type="ARBA" id="ARBA00023134"/>
    </source>
</evidence>
<dbReference type="InterPro" id="IPR035649">
    <property type="entry name" value="EFG_V"/>
</dbReference>
<dbReference type="InterPro" id="IPR027417">
    <property type="entry name" value="P-loop_NTPase"/>
</dbReference>
<dbReference type="InterPro" id="IPR047872">
    <property type="entry name" value="EFG_IV"/>
</dbReference>
<dbReference type="InterPro" id="IPR009000">
    <property type="entry name" value="Transl_B-barrel_sf"/>
</dbReference>
<evidence type="ECO:0000259" key="6">
    <source>
        <dbReference type="PROSITE" id="PS51722"/>
    </source>
</evidence>
<dbReference type="SUPFAM" id="SSF52540">
    <property type="entry name" value="P-loop containing nucleoside triphosphate hydrolases"/>
    <property type="match status" value="1"/>
</dbReference>
<evidence type="ECO:0000256" key="1">
    <source>
        <dbReference type="ARBA" id="ARBA00005870"/>
    </source>
</evidence>
<dbReference type="SMART" id="SM00838">
    <property type="entry name" value="EFG_C"/>
    <property type="match status" value="1"/>
</dbReference>
<dbReference type="EMBL" id="VLKH01000009">
    <property type="protein sequence ID" value="TWH78366.1"/>
    <property type="molecule type" value="Genomic_DNA"/>
</dbReference>
<dbReference type="PANTHER" id="PTHR43261">
    <property type="entry name" value="TRANSLATION ELONGATION FACTOR G-RELATED"/>
    <property type="match status" value="1"/>
</dbReference>
<evidence type="ECO:0000256" key="3">
    <source>
        <dbReference type="ARBA" id="ARBA00022741"/>
    </source>
</evidence>
<dbReference type="InterPro" id="IPR014721">
    <property type="entry name" value="Ribsml_uS5_D2-typ_fold_subgr"/>
</dbReference>
<dbReference type="Pfam" id="PF00009">
    <property type="entry name" value="GTP_EFTU"/>
    <property type="match status" value="1"/>
</dbReference>
<dbReference type="NCBIfam" id="NF009891">
    <property type="entry name" value="PRK13351.1-1"/>
    <property type="match status" value="1"/>
</dbReference>
<dbReference type="InterPro" id="IPR005517">
    <property type="entry name" value="Transl_elong_EFG/EF2_IV"/>
</dbReference>
<dbReference type="Gene3D" id="3.30.230.10">
    <property type="match status" value="1"/>
</dbReference>
<dbReference type="GO" id="GO:0032790">
    <property type="term" value="P:ribosome disassembly"/>
    <property type="evidence" value="ECO:0007669"/>
    <property type="project" value="TreeGrafter"/>
</dbReference>
<dbReference type="CDD" id="cd04088">
    <property type="entry name" value="EFG_mtEFG_II"/>
    <property type="match status" value="1"/>
</dbReference>
<dbReference type="InterPro" id="IPR041095">
    <property type="entry name" value="EFG_II"/>
</dbReference>
<dbReference type="Pfam" id="PF14492">
    <property type="entry name" value="EFG_III"/>
    <property type="match status" value="1"/>
</dbReference>
<keyword evidence="7" id="KW-0648">Protein biosynthesis</keyword>
<dbReference type="OrthoDB" id="9804431at2"/>
<dbReference type="PROSITE" id="PS51722">
    <property type="entry name" value="G_TR_2"/>
    <property type="match status" value="1"/>
</dbReference>
<dbReference type="FunFam" id="3.30.230.10:FF:000003">
    <property type="entry name" value="Elongation factor G"/>
    <property type="match status" value="1"/>
</dbReference>
<dbReference type="PRINTS" id="PR00315">
    <property type="entry name" value="ELONGATNFCT"/>
</dbReference>
<organism evidence="7 8">
    <name type="scientific">Sedimentibacter saalensis</name>
    <dbReference type="NCBI Taxonomy" id="130788"/>
    <lineage>
        <taxon>Bacteria</taxon>
        <taxon>Bacillati</taxon>
        <taxon>Bacillota</taxon>
        <taxon>Tissierellia</taxon>
        <taxon>Sedimentibacter</taxon>
    </lineage>
</organism>